<dbReference type="SUPFAM" id="SSF51569">
    <property type="entry name" value="Aldolase"/>
    <property type="match status" value="1"/>
</dbReference>
<dbReference type="OrthoDB" id="9803995at2"/>
<protein>
    <submittedName>
        <fullName evidence="3">Fructose-bisphosphate aldolase, class II</fullName>
    </submittedName>
</protein>
<feature type="binding site" evidence="2">
    <location>
        <position position="102"/>
    </location>
    <ligand>
        <name>Zn(2+)</name>
        <dbReference type="ChEBI" id="CHEBI:29105"/>
        <label>2</label>
    </ligand>
</feature>
<dbReference type="InterPro" id="IPR050246">
    <property type="entry name" value="Class_II_FBP_aldolase"/>
</dbReference>
<keyword evidence="2" id="KW-0479">Metal-binding</keyword>
<dbReference type="PIRSF" id="PIRSF001359">
    <property type="entry name" value="F_bP_aldolase_II"/>
    <property type="match status" value="1"/>
</dbReference>
<dbReference type="PANTHER" id="PTHR30304">
    <property type="entry name" value="D-TAGATOSE-1,6-BISPHOSPHATE ALDOLASE"/>
    <property type="match status" value="1"/>
</dbReference>
<dbReference type="GO" id="GO:0016832">
    <property type="term" value="F:aldehyde-lyase activity"/>
    <property type="evidence" value="ECO:0007669"/>
    <property type="project" value="InterPro"/>
</dbReference>
<accession>A0A1H5ESD1</accession>
<feature type="binding site" evidence="2">
    <location>
        <position position="208"/>
    </location>
    <ligand>
        <name>Zn(2+)</name>
        <dbReference type="ChEBI" id="CHEBI:29105"/>
        <label>1</label>
        <note>catalytic</note>
    </ligand>
</feature>
<evidence type="ECO:0000256" key="1">
    <source>
        <dbReference type="PIRSR" id="PIRSR001359-1"/>
    </source>
</evidence>
<dbReference type="Gene3D" id="3.20.20.70">
    <property type="entry name" value="Aldolase class I"/>
    <property type="match status" value="1"/>
</dbReference>
<keyword evidence="4" id="KW-1185">Reference proteome</keyword>
<dbReference type="RefSeq" id="WP_089772043.1">
    <property type="nucleotide sequence ID" value="NZ_FNTX01000001.1"/>
</dbReference>
<evidence type="ECO:0000313" key="3">
    <source>
        <dbReference type="EMBL" id="SED94012.1"/>
    </source>
</evidence>
<dbReference type="GO" id="GO:0008270">
    <property type="term" value="F:zinc ion binding"/>
    <property type="evidence" value="ECO:0007669"/>
    <property type="project" value="InterPro"/>
</dbReference>
<dbReference type="NCBIfam" id="TIGR00167">
    <property type="entry name" value="cbbA"/>
    <property type="match status" value="1"/>
</dbReference>
<dbReference type="Pfam" id="PF01116">
    <property type="entry name" value="F_bP_aldolase"/>
    <property type="match status" value="1"/>
</dbReference>
<feature type="binding site" evidence="2">
    <location>
        <position position="132"/>
    </location>
    <ligand>
        <name>Zn(2+)</name>
        <dbReference type="ChEBI" id="CHEBI:29105"/>
        <label>2</label>
    </ligand>
</feature>
<feature type="binding site" evidence="2">
    <location>
        <position position="178"/>
    </location>
    <ligand>
        <name>Zn(2+)</name>
        <dbReference type="ChEBI" id="CHEBI:29105"/>
        <label>1</label>
        <note>catalytic</note>
    </ligand>
</feature>
<dbReference type="STRING" id="648782.SAMN04488554_1115"/>
<dbReference type="GO" id="GO:0005975">
    <property type="term" value="P:carbohydrate metabolic process"/>
    <property type="evidence" value="ECO:0007669"/>
    <property type="project" value="InterPro"/>
</dbReference>
<evidence type="ECO:0000256" key="2">
    <source>
        <dbReference type="PIRSR" id="PIRSR001359-3"/>
    </source>
</evidence>
<organism evidence="3 4">
    <name type="scientific">Ruania alba</name>
    <dbReference type="NCBI Taxonomy" id="648782"/>
    <lineage>
        <taxon>Bacteria</taxon>
        <taxon>Bacillati</taxon>
        <taxon>Actinomycetota</taxon>
        <taxon>Actinomycetes</taxon>
        <taxon>Micrococcales</taxon>
        <taxon>Ruaniaceae</taxon>
        <taxon>Ruania</taxon>
    </lineage>
</organism>
<comment type="cofactor">
    <cofactor evidence="2">
        <name>Zn(2+)</name>
        <dbReference type="ChEBI" id="CHEBI:29105"/>
    </cofactor>
    <text evidence="2">Binds 2 Zn(2+) ions per subunit. One is catalytic and the other provides a structural contribution.</text>
</comment>
<feature type="binding site" evidence="2">
    <location>
        <position position="81"/>
    </location>
    <ligand>
        <name>Zn(2+)</name>
        <dbReference type="ChEBI" id="CHEBI:29105"/>
        <label>1</label>
        <note>catalytic</note>
    </ligand>
</feature>
<reference evidence="4" key="1">
    <citation type="submission" date="2016-10" db="EMBL/GenBank/DDBJ databases">
        <authorList>
            <person name="Varghese N."/>
            <person name="Submissions S."/>
        </authorList>
    </citation>
    <scope>NUCLEOTIDE SEQUENCE [LARGE SCALE GENOMIC DNA]</scope>
    <source>
        <strain evidence="4">DSM 21368</strain>
    </source>
</reference>
<keyword evidence="2" id="KW-0862">Zinc</keyword>
<sequence>MLTNGNVLLTAAHEGNYAVPAFNISDYAMFNGIMEISEAEQAPLIAAIHPDELAHFGRDAVAALRERAHRSSIPVAIHWDHGGSYEQMLTAIQVGFTSVMIDRSMDSFEENVRVTQKVVETAHAVGVSVEAELGTIGAADSYGEAGALEIIYTTPEEAVEFVRQTGVDSLAIAIGTSHGLFPPEVTPEIKIDLLREIKEAVQIPLVLHGGSGNPDEEIGQAAKLGINKINISSDIKVAYHEEMRAVLADPKVREPNVIQPRCIEAMKQVAAHKIRLFGADGRASGVPAISGVQARV</sequence>
<proteinExistence type="predicted"/>
<dbReference type="InterPro" id="IPR013785">
    <property type="entry name" value="Aldolase_TIM"/>
</dbReference>
<dbReference type="PANTHER" id="PTHR30304:SF0">
    <property type="entry name" value="D-TAGATOSE-1,6-BISPHOSPHATE ALDOLASE SUBUNIT GATY-RELATED"/>
    <property type="match status" value="1"/>
</dbReference>
<gene>
    <name evidence="3" type="ORF">SAMN04488554_1115</name>
</gene>
<feature type="active site" description="Proton donor" evidence="1">
    <location>
        <position position="80"/>
    </location>
</feature>
<dbReference type="CDD" id="cd00947">
    <property type="entry name" value="TBP_aldolase_IIB"/>
    <property type="match status" value="1"/>
</dbReference>
<name>A0A1H5ESD1_9MICO</name>
<dbReference type="AlphaFoldDB" id="A0A1H5ESD1"/>
<dbReference type="Proteomes" id="UP000199220">
    <property type="component" value="Unassembled WGS sequence"/>
</dbReference>
<evidence type="ECO:0000313" key="4">
    <source>
        <dbReference type="Proteomes" id="UP000199220"/>
    </source>
</evidence>
<dbReference type="InterPro" id="IPR000771">
    <property type="entry name" value="FBA_II"/>
</dbReference>
<dbReference type="EMBL" id="FNTX01000001">
    <property type="protein sequence ID" value="SED94012.1"/>
    <property type="molecule type" value="Genomic_DNA"/>
</dbReference>